<name>A0ABT1SAC0_9FIRM</name>
<dbReference type="InterPro" id="IPR003593">
    <property type="entry name" value="AAA+_ATPase"/>
</dbReference>
<dbReference type="PANTHER" id="PTHR42939:SF3">
    <property type="entry name" value="ABC TRANSPORTER ATP-BINDING COMPONENT"/>
    <property type="match status" value="1"/>
</dbReference>
<gene>
    <name evidence="5" type="ORF">NE686_10105</name>
</gene>
<keyword evidence="2" id="KW-0547">Nucleotide-binding</keyword>
<dbReference type="PANTHER" id="PTHR42939">
    <property type="entry name" value="ABC TRANSPORTER ATP-BINDING PROTEIN ALBC-RELATED"/>
    <property type="match status" value="1"/>
</dbReference>
<dbReference type="InterPro" id="IPR017871">
    <property type="entry name" value="ABC_transporter-like_CS"/>
</dbReference>
<dbReference type="Pfam" id="PF00005">
    <property type="entry name" value="ABC_tran"/>
    <property type="match status" value="1"/>
</dbReference>
<dbReference type="InterPro" id="IPR003439">
    <property type="entry name" value="ABC_transporter-like_ATP-bd"/>
</dbReference>
<evidence type="ECO:0000313" key="5">
    <source>
        <dbReference type="EMBL" id="MCQ4923439.1"/>
    </source>
</evidence>
<dbReference type="RefSeq" id="WP_256311424.1">
    <property type="nucleotide sequence ID" value="NZ_JANGAC010000006.1"/>
</dbReference>
<evidence type="ECO:0000313" key="6">
    <source>
        <dbReference type="Proteomes" id="UP001524478"/>
    </source>
</evidence>
<dbReference type="PROSITE" id="PS50893">
    <property type="entry name" value="ABC_TRANSPORTER_2"/>
    <property type="match status" value="1"/>
</dbReference>
<dbReference type="InterPro" id="IPR027417">
    <property type="entry name" value="P-loop_NTPase"/>
</dbReference>
<keyword evidence="3 5" id="KW-0067">ATP-binding</keyword>
<sequence>MLEIKNLTKDFNKFKLDNVSFRLEPGYIMGFIGPNGAGKSTTIKLIMNLLKKDSGEIKVFGKDHIQFEKEIKNRIGFVYDESYFYEDLTIRQMKNIIAPFYKKWDEKLFNKYIKDFDLDLNQKIKKLSKGMKMKFSLAIALSHNADLIIMDEPTSGLDPIFRSEILDVLYSIIQDEKKSIFFSTHITTDLEKIADYITFINKGKIVFSKSKDEILESYGVIKGGKNLLDRDTRKEFIGLRETNVGFEGLAENPQRLKKLFGSEILIEKPTLEDIMVYSVRR</sequence>
<keyword evidence="6" id="KW-1185">Reference proteome</keyword>
<accession>A0ABT1SAC0</accession>
<dbReference type="InterPro" id="IPR051782">
    <property type="entry name" value="ABC_Transporter_VariousFunc"/>
</dbReference>
<comment type="caution">
    <text evidence="5">The sequence shown here is derived from an EMBL/GenBank/DDBJ whole genome shotgun (WGS) entry which is preliminary data.</text>
</comment>
<evidence type="ECO:0000256" key="2">
    <source>
        <dbReference type="ARBA" id="ARBA00022741"/>
    </source>
</evidence>
<dbReference type="PROSITE" id="PS00211">
    <property type="entry name" value="ABC_TRANSPORTER_1"/>
    <property type="match status" value="1"/>
</dbReference>
<dbReference type="SMART" id="SM00382">
    <property type="entry name" value="AAA"/>
    <property type="match status" value="1"/>
</dbReference>
<reference evidence="5 6" key="1">
    <citation type="submission" date="2022-06" db="EMBL/GenBank/DDBJ databases">
        <title>Isolation of gut microbiota from human fecal samples.</title>
        <authorList>
            <person name="Pamer E.G."/>
            <person name="Barat B."/>
            <person name="Waligurski E."/>
            <person name="Medina S."/>
            <person name="Paddock L."/>
            <person name="Mostad J."/>
        </authorList>
    </citation>
    <scope>NUCLEOTIDE SEQUENCE [LARGE SCALE GENOMIC DNA]</scope>
    <source>
        <strain evidence="5 6">DFI.7.95</strain>
    </source>
</reference>
<evidence type="ECO:0000256" key="3">
    <source>
        <dbReference type="ARBA" id="ARBA00022840"/>
    </source>
</evidence>
<evidence type="ECO:0000256" key="1">
    <source>
        <dbReference type="ARBA" id="ARBA00022448"/>
    </source>
</evidence>
<proteinExistence type="predicted"/>
<dbReference type="GO" id="GO:0005524">
    <property type="term" value="F:ATP binding"/>
    <property type="evidence" value="ECO:0007669"/>
    <property type="project" value="UniProtKB-KW"/>
</dbReference>
<feature type="domain" description="ABC transporter" evidence="4">
    <location>
        <begin position="2"/>
        <end position="227"/>
    </location>
</feature>
<dbReference type="SUPFAM" id="SSF52540">
    <property type="entry name" value="P-loop containing nucleoside triphosphate hydrolases"/>
    <property type="match status" value="1"/>
</dbReference>
<organism evidence="5 6">
    <name type="scientific">Tissierella carlieri</name>
    <dbReference type="NCBI Taxonomy" id="689904"/>
    <lineage>
        <taxon>Bacteria</taxon>
        <taxon>Bacillati</taxon>
        <taxon>Bacillota</taxon>
        <taxon>Tissierellia</taxon>
        <taxon>Tissierellales</taxon>
        <taxon>Tissierellaceae</taxon>
        <taxon>Tissierella</taxon>
    </lineage>
</organism>
<dbReference type="CDD" id="cd03230">
    <property type="entry name" value="ABC_DR_subfamily_A"/>
    <property type="match status" value="1"/>
</dbReference>
<dbReference type="Gene3D" id="3.40.50.300">
    <property type="entry name" value="P-loop containing nucleotide triphosphate hydrolases"/>
    <property type="match status" value="1"/>
</dbReference>
<protein>
    <submittedName>
        <fullName evidence="5">ABC transporter ATP-binding protein</fullName>
    </submittedName>
</protein>
<evidence type="ECO:0000259" key="4">
    <source>
        <dbReference type="PROSITE" id="PS50893"/>
    </source>
</evidence>
<keyword evidence="1" id="KW-0813">Transport</keyword>
<dbReference type="Proteomes" id="UP001524478">
    <property type="component" value="Unassembled WGS sequence"/>
</dbReference>
<dbReference type="EMBL" id="JANGAC010000006">
    <property type="protein sequence ID" value="MCQ4923439.1"/>
    <property type="molecule type" value="Genomic_DNA"/>
</dbReference>